<evidence type="ECO:0000256" key="21">
    <source>
        <dbReference type="SAM" id="Phobius"/>
    </source>
</evidence>
<keyword evidence="12 21" id="KW-1133">Transmembrane helix</keyword>
<dbReference type="Pfam" id="PF18452">
    <property type="entry name" value="Ig_6"/>
    <property type="match status" value="1"/>
</dbReference>
<dbReference type="SMART" id="SM00255">
    <property type="entry name" value="TIR"/>
    <property type="match status" value="1"/>
</dbReference>
<dbReference type="InterPro" id="IPR004031">
    <property type="entry name" value="PMP22/EMP/MP20/Claudin"/>
</dbReference>
<evidence type="ECO:0000256" key="6">
    <source>
        <dbReference type="ARBA" id="ARBA00022427"/>
    </source>
</evidence>
<name>A0A8K1GHJ9_9PASS</name>
<organism evidence="24 25">
    <name type="scientific">Zosterops borbonicus</name>
    <dbReference type="NCBI Taxonomy" id="364589"/>
    <lineage>
        <taxon>Eukaryota</taxon>
        <taxon>Metazoa</taxon>
        <taxon>Chordata</taxon>
        <taxon>Craniata</taxon>
        <taxon>Vertebrata</taxon>
        <taxon>Euteleostomi</taxon>
        <taxon>Archelosauria</taxon>
        <taxon>Archosauria</taxon>
        <taxon>Dinosauria</taxon>
        <taxon>Saurischia</taxon>
        <taxon>Theropoda</taxon>
        <taxon>Coelurosauria</taxon>
        <taxon>Aves</taxon>
        <taxon>Neognathae</taxon>
        <taxon>Neoaves</taxon>
        <taxon>Telluraves</taxon>
        <taxon>Australaves</taxon>
        <taxon>Passeriformes</taxon>
        <taxon>Sylvioidea</taxon>
        <taxon>Zosteropidae</taxon>
        <taxon>Zosterops</taxon>
    </lineage>
</organism>
<dbReference type="Gene3D" id="1.20.140.150">
    <property type="match status" value="1"/>
</dbReference>
<dbReference type="Gene3D" id="2.60.40.10">
    <property type="entry name" value="Immunoglobulins"/>
    <property type="match status" value="3"/>
</dbReference>
<keyword evidence="11" id="KW-0965">Cell junction</keyword>
<feature type="transmembrane region" description="Helical" evidence="21">
    <location>
        <begin position="138"/>
        <end position="161"/>
    </location>
</feature>
<evidence type="ECO:0000256" key="12">
    <source>
        <dbReference type="ARBA" id="ARBA00022989"/>
    </source>
</evidence>
<feature type="region of interest" description="Disordered" evidence="20">
    <location>
        <begin position="821"/>
        <end position="871"/>
    </location>
</feature>
<dbReference type="FunFam" id="3.40.50.10140:FF:000002">
    <property type="entry name" value="Interleukin 1 receptor accessory protein"/>
    <property type="match status" value="1"/>
</dbReference>
<keyword evidence="16" id="KW-0675">Receptor</keyword>
<dbReference type="InterPro" id="IPR035897">
    <property type="entry name" value="Toll_tir_struct_dom_sf"/>
</dbReference>
<dbReference type="InterPro" id="IPR017974">
    <property type="entry name" value="Claudin_CS"/>
</dbReference>
<evidence type="ECO:0000313" key="24">
    <source>
        <dbReference type="EMBL" id="TRZ18041.1"/>
    </source>
</evidence>
<dbReference type="InterPro" id="IPR007110">
    <property type="entry name" value="Ig-like_dom"/>
</dbReference>
<dbReference type="PANTHER" id="PTHR11890">
    <property type="entry name" value="INTERLEUKIN-1 RECEPTOR FAMILY MEMBER"/>
    <property type="match status" value="1"/>
</dbReference>
<dbReference type="AlphaFoldDB" id="A0A8K1GHJ9"/>
<keyword evidence="13" id="KW-0520">NAD</keyword>
<evidence type="ECO:0000256" key="9">
    <source>
        <dbReference type="ARBA" id="ARBA00022737"/>
    </source>
</evidence>
<protein>
    <recommendedName>
        <fullName evidence="26">Interleukin-1 receptor accessory protein</fullName>
    </recommendedName>
</protein>
<evidence type="ECO:0000256" key="8">
    <source>
        <dbReference type="ARBA" id="ARBA00022729"/>
    </source>
</evidence>
<evidence type="ECO:0000256" key="16">
    <source>
        <dbReference type="ARBA" id="ARBA00023170"/>
    </source>
</evidence>
<dbReference type="FunFam" id="2.60.40.10:FF:000462">
    <property type="entry name" value="Interleukin 1 receptor accessory protein"/>
    <property type="match status" value="1"/>
</dbReference>
<feature type="domain" description="TIR" evidence="22">
    <location>
        <begin position="670"/>
        <end position="811"/>
    </location>
</feature>
<feature type="domain" description="Ig-like" evidence="23">
    <location>
        <begin position="509"/>
        <end position="615"/>
    </location>
</feature>
<reference evidence="24" key="1">
    <citation type="submission" date="2019-04" db="EMBL/GenBank/DDBJ databases">
        <title>Genome assembly of Zosterops borbonicus 15179.</title>
        <authorList>
            <person name="Leroy T."/>
            <person name="Anselmetti Y."/>
            <person name="Tilak M.-K."/>
            <person name="Nabholz B."/>
        </authorList>
    </citation>
    <scope>NUCLEOTIDE SEQUENCE</scope>
    <source>
        <strain evidence="24">HGM_15179</strain>
        <tissue evidence="24">Muscle</tissue>
    </source>
</reference>
<keyword evidence="19" id="KW-0393">Immunoglobulin domain</keyword>
<sequence>MVNADDSLEVSIKCRGLWWECVTNVFDGIQTCDEYDSIYAEHSVKLVLTRAMMITADILSGLGFLFLVLGLDCVKFLPDEPLIKLRICLASGVMLLLAGFPGITGSVWYAVDVYVERSSLLFHNVFLGIQYKFGWSCWLGMAGSVGCFLSGSLLTCCMYLFRGCFPELGLPIVLSPDSSVHFAWSAWDLSGSRLWKTVKCLEAEGPLIFQDVEEKLVYEHFWVLPFQTLLVCAGILHLSMSTECSGDEHCPDLGSSSLIPRVRMKMVSVLLVSLWLSMVTLGRGSERCDDWGVDTMKQIQIYDGEPAKIKCPLFETFLKYNYSTAHSAGLTLIWYRIAQDRDLEEPINYRLPDNHISKDKDTLWFWPALLNDTGNYTCMLRNTTYCSKVAFPLEVVPKDQHSCVSHSIKPTEEMFYLEHANQKITCPDIDGFYPASVTPTVKWYLDCNSVDGFYERYPQGPTLVIGIVRSAYKGNYTCIVTFKDHGRTYNLTRTIKMKVVGSPNKALPPQFISPNEKVVYELEAGDDLILRCDVFFTFLKDSRNEVWWTIDGKNTDDITDPKIKVTQSESIRDFDDRNLVRTLTVAKATVEELKRNYTCYARNAKGEEHSQAVVHVKVVAPKYTVELACGLGATILLVVVLIVIYHVYWLEMVLFYRAHFGTDETILDGKEYDVYVSYARNAEEEEFVLLTLRGVLENEFGYKLCIFDRDSLPGGNTTEAVFDFIQRSRRMIVVLSPDYLTEKSISLLEFKLGIMCQNAIATKLIVVEYRPLQCTHPSILQLKESVSFVTWKGEKSKRSGSQFWKALRLALPLRSLSASAGWNESCSSQSDISLDPVQRRRSRLKAQPEPRGATPVTLTRGGTGSASESKAKHRAKRFLTCRCCGTSCPGGSRHTRAAAAEPRWDSHPCAPGRAPPQALQGRARAEPPPAPGPALALCHYSDLSNNNDFYVL</sequence>
<comment type="subcellular location">
    <subcellularLocation>
        <location evidence="2">Cell junction</location>
        <location evidence="2">Tight junction</location>
    </subcellularLocation>
    <subcellularLocation>
        <location evidence="1">Membrane</location>
        <topology evidence="1">Multi-pass membrane protein</topology>
    </subcellularLocation>
    <subcellularLocation>
        <location evidence="3">Membrane</location>
        <topology evidence="3">Single-pass type I membrane protein</topology>
    </subcellularLocation>
</comment>
<feature type="region of interest" description="Disordered" evidence="20">
    <location>
        <begin position="899"/>
        <end position="930"/>
    </location>
</feature>
<dbReference type="InterPro" id="IPR013783">
    <property type="entry name" value="Ig-like_fold"/>
</dbReference>
<keyword evidence="8" id="KW-0732">Signal</keyword>
<gene>
    <name evidence="24" type="ORF">HGM15179_009044</name>
</gene>
<keyword evidence="25" id="KW-1185">Reference proteome</keyword>
<dbReference type="PROSITE" id="PS01346">
    <property type="entry name" value="CLAUDIN"/>
    <property type="match status" value="1"/>
</dbReference>
<dbReference type="InterPro" id="IPR000157">
    <property type="entry name" value="TIR_dom"/>
</dbReference>
<dbReference type="InterPro" id="IPR003599">
    <property type="entry name" value="Ig_sub"/>
</dbReference>
<dbReference type="GO" id="GO:0016020">
    <property type="term" value="C:membrane"/>
    <property type="evidence" value="ECO:0007669"/>
    <property type="project" value="UniProtKB-SubCell"/>
</dbReference>
<dbReference type="CDD" id="cd20992">
    <property type="entry name" value="Ig1_IL1R_like"/>
    <property type="match status" value="1"/>
</dbReference>
<evidence type="ECO:0000259" key="22">
    <source>
        <dbReference type="PROSITE" id="PS50104"/>
    </source>
</evidence>
<evidence type="ECO:0000256" key="14">
    <source>
        <dbReference type="ARBA" id="ARBA00023136"/>
    </source>
</evidence>
<evidence type="ECO:0000256" key="20">
    <source>
        <dbReference type="SAM" id="MobiDB-lite"/>
    </source>
</evidence>
<evidence type="ECO:0000256" key="4">
    <source>
        <dbReference type="ARBA" id="ARBA00008295"/>
    </source>
</evidence>
<evidence type="ECO:0000256" key="7">
    <source>
        <dbReference type="ARBA" id="ARBA00022692"/>
    </source>
</evidence>
<evidence type="ECO:0000256" key="3">
    <source>
        <dbReference type="ARBA" id="ARBA00004479"/>
    </source>
</evidence>
<evidence type="ECO:0000256" key="10">
    <source>
        <dbReference type="ARBA" id="ARBA00022801"/>
    </source>
</evidence>
<dbReference type="FunFam" id="2.60.40.10:FF:000634">
    <property type="entry name" value="Interleukin 1 receptor accessory protein"/>
    <property type="match status" value="1"/>
</dbReference>
<dbReference type="GO" id="GO:0006954">
    <property type="term" value="P:inflammatory response"/>
    <property type="evidence" value="ECO:0007669"/>
    <property type="project" value="UniProtKB-KW"/>
</dbReference>
<dbReference type="InterPro" id="IPR036179">
    <property type="entry name" value="Ig-like_dom_sf"/>
</dbReference>
<dbReference type="EMBL" id="SWJQ01000237">
    <property type="protein sequence ID" value="TRZ18041.1"/>
    <property type="molecule type" value="Genomic_DNA"/>
</dbReference>
<dbReference type="PRINTS" id="PR01537">
    <property type="entry name" value="INTRLKN1R1F"/>
</dbReference>
<comment type="similarity">
    <text evidence="5">Belongs to the interleukin-1 receptor family.</text>
</comment>
<evidence type="ECO:0000256" key="1">
    <source>
        <dbReference type="ARBA" id="ARBA00004141"/>
    </source>
</evidence>
<dbReference type="GO" id="GO:0005923">
    <property type="term" value="C:bicellular tight junction"/>
    <property type="evidence" value="ECO:0007669"/>
    <property type="project" value="UniProtKB-SubCell"/>
</dbReference>
<keyword evidence="10" id="KW-0378">Hydrolase</keyword>
<evidence type="ECO:0000256" key="18">
    <source>
        <dbReference type="ARBA" id="ARBA00023198"/>
    </source>
</evidence>
<evidence type="ECO:0000256" key="19">
    <source>
        <dbReference type="ARBA" id="ARBA00023319"/>
    </source>
</evidence>
<comment type="caution">
    <text evidence="24">The sequence shown here is derived from an EMBL/GenBank/DDBJ whole genome shotgun (WGS) entry which is preliminary data.</text>
</comment>
<feature type="compositionally biased region" description="Polar residues" evidence="20">
    <location>
        <begin position="822"/>
        <end position="832"/>
    </location>
</feature>
<keyword evidence="15" id="KW-1015">Disulfide bond</keyword>
<evidence type="ECO:0000256" key="13">
    <source>
        <dbReference type="ARBA" id="ARBA00023027"/>
    </source>
</evidence>
<dbReference type="InterPro" id="IPR004074">
    <property type="entry name" value="IL-1_rcpt_I/II-typ"/>
</dbReference>
<dbReference type="Pfam" id="PF00822">
    <property type="entry name" value="PMP22_Claudin"/>
    <property type="match status" value="1"/>
</dbReference>
<keyword evidence="7 21" id="KW-0812">Transmembrane</keyword>
<evidence type="ECO:0000259" key="23">
    <source>
        <dbReference type="PROSITE" id="PS50835"/>
    </source>
</evidence>
<feature type="transmembrane region" description="Helical" evidence="21">
    <location>
        <begin position="630"/>
        <end position="650"/>
    </location>
</feature>
<dbReference type="Gene3D" id="3.40.50.10140">
    <property type="entry name" value="Toll/interleukin-1 receptor homology (TIR) domain"/>
    <property type="match status" value="1"/>
</dbReference>
<dbReference type="GO" id="GO:0016787">
    <property type="term" value="F:hydrolase activity"/>
    <property type="evidence" value="ECO:0007669"/>
    <property type="project" value="UniProtKB-KW"/>
</dbReference>
<dbReference type="OrthoDB" id="9166379at2759"/>
<dbReference type="InterPro" id="IPR041416">
    <property type="entry name" value="IL-1RAcP-like_ig"/>
</dbReference>
<evidence type="ECO:0000313" key="25">
    <source>
        <dbReference type="Proteomes" id="UP000796761"/>
    </source>
</evidence>
<evidence type="ECO:0000256" key="15">
    <source>
        <dbReference type="ARBA" id="ARBA00023157"/>
    </source>
</evidence>
<evidence type="ECO:0000256" key="5">
    <source>
        <dbReference type="ARBA" id="ARBA00009752"/>
    </source>
</evidence>
<dbReference type="SMART" id="SM00409">
    <property type="entry name" value="IG"/>
    <property type="match status" value="3"/>
</dbReference>
<feature type="domain" description="Ig-like" evidence="23">
    <location>
        <begin position="397"/>
        <end position="494"/>
    </location>
</feature>
<dbReference type="PRINTS" id="PR01536">
    <property type="entry name" value="INTRLKN1R12F"/>
</dbReference>
<evidence type="ECO:0000256" key="2">
    <source>
        <dbReference type="ARBA" id="ARBA00004435"/>
    </source>
</evidence>
<dbReference type="PROSITE" id="PS50835">
    <property type="entry name" value="IG_LIKE"/>
    <property type="match status" value="3"/>
</dbReference>
<feature type="domain" description="Ig-like" evidence="23">
    <location>
        <begin position="260"/>
        <end position="390"/>
    </location>
</feature>
<dbReference type="GO" id="GO:0004908">
    <property type="term" value="F:interleukin-1 receptor activity"/>
    <property type="evidence" value="ECO:0007669"/>
    <property type="project" value="InterPro"/>
</dbReference>
<keyword evidence="18" id="KW-0395">Inflammatory response</keyword>
<evidence type="ECO:0008006" key="26">
    <source>
        <dbReference type="Google" id="ProtNLM"/>
    </source>
</evidence>
<accession>A0A8K1GHJ9</accession>
<dbReference type="InterPro" id="IPR015621">
    <property type="entry name" value="IL-1_rcpt_fam"/>
</dbReference>
<keyword evidence="14 21" id="KW-0472">Membrane</keyword>
<dbReference type="SUPFAM" id="SSF48726">
    <property type="entry name" value="Immunoglobulin"/>
    <property type="match status" value="3"/>
</dbReference>
<keyword evidence="17" id="KW-0325">Glycoprotein</keyword>
<evidence type="ECO:0000256" key="11">
    <source>
        <dbReference type="ARBA" id="ARBA00022949"/>
    </source>
</evidence>
<dbReference type="Pfam" id="PF01582">
    <property type="entry name" value="TIR"/>
    <property type="match status" value="1"/>
</dbReference>
<dbReference type="Proteomes" id="UP000796761">
    <property type="component" value="Unassembled WGS sequence"/>
</dbReference>
<dbReference type="PROSITE" id="PS50104">
    <property type="entry name" value="TIR"/>
    <property type="match status" value="1"/>
</dbReference>
<proteinExistence type="inferred from homology"/>
<dbReference type="PANTHER" id="PTHR11890:SF20">
    <property type="entry name" value="INTERLEUKIN-1 RECEPTOR ACCESSORY PROTEIN"/>
    <property type="match status" value="1"/>
</dbReference>
<comment type="similarity">
    <text evidence="4">Belongs to the claudin family.</text>
</comment>
<feature type="transmembrane region" description="Helical" evidence="21">
    <location>
        <begin position="89"/>
        <end position="111"/>
    </location>
</feature>
<evidence type="ECO:0000256" key="17">
    <source>
        <dbReference type="ARBA" id="ARBA00023180"/>
    </source>
</evidence>
<keyword evidence="9" id="KW-0677">Repeat</keyword>
<keyword evidence="6" id="KW-0796">Tight junction</keyword>
<dbReference type="SUPFAM" id="SSF52200">
    <property type="entry name" value="Toll/Interleukin receptor TIR domain"/>
    <property type="match status" value="1"/>
</dbReference>